<dbReference type="InterPro" id="IPR002398">
    <property type="entry name" value="Pept_C14"/>
</dbReference>
<proteinExistence type="predicted"/>
<dbReference type="InterPro" id="IPR020859">
    <property type="entry name" value="ROC"/>
</dbReference>
<dbReference type="Gene3D" id="3.40.50.300">
    <property type="entry name" value="P-loop containing nucleotide triphosphate hydrolases"/>
    <property type="match status" value="1"/>
</dbReference>
<dbReference type="PANTHER" id="PTHR10454:SF248">
    <property type="entry name" value="CASPASE-8-LIKE"/>
    <property type="match status" value="1"/>
</dbReference>
<sequence>MNLSPLLGGHFPQGTHLGTGVPSRPGPRVVLLHAAEDGEFVRRLVEELRDLVWDYKLLQTEISCQQVTCTPGDVSRAQLTSTLTLGSVKLVVAVISRHLLADQSSLTVGLETAVRNNKPRYVIWLDQNKDDFREFGTLVSRQYPTLEAPARRVQRDRVEETMPGSVVGSGMRGIAYDVRDALCRQTGELRLPCGIALLNTCAFLADNMNLPVVLTRLEHEKQLSPDEVRTIQEKPTPVSRGERLVGMLKDRSRQERYDWLVRVLREEGQDFLAEEMEERERHWARRYGIGEQQAAQPGQQTAQREHFTQKSQATMTKQPQLPASDDVTTPFEVKCVILGQTEAGKTSLLNCMMKGQGHVETETNRTIGVDVITYHDTKNNVKYEMYDFGGHQIYHYTHRFFLTRQALHILNVDLPGYKSEEFQERVGTWLTSVTSHVFNPAILVVGTKVDLFPPDKDEEMIAAACSSIQRDIQAAESKIQTKLNEEIQLCQKAVDTADGGINLTEPFYGPRVVLLHAAEDGEFVRRLVEELRDLVWDYKLLQTEISCQQVTCTPGDVSRAQLTSTLTLGSVKLVVAVISRHLLADQSSLTVGLETAVRNNKPRYVIWLDQNKDDFPAGMKESDVLNALSYLHVTGQILFYNHIRGMEDLVFPDPTIILTLFKQIFRHDLLAYLDTIAESLSEHTRAQFAENRESFLKTGRASDSFMKNLLGDNIATFNSLLPLMKHFGLCYSGSVIFPTELPAAQPDELARCWSEVVPSGGEEISVTIEYNQEPPLGLPETMVSRILSMEQTTRRLLTKDTVVVHVGENSEDVMYRHFPTREEIRIRGEPEKAWRQAQTVAKVMEACWDEFPALYFSNSVGSRETTKSLTIEAVRRHVPGDLLKMSEGNWERPVELPGVRTSDDVIVKYFIDNRLYHVSRAVSEERQLWTRLGQELGMNRTTLDDIEGYHGDTQRAFQMLKAWRTNTPHGPLHYLPQLEETLQNMGEPDLAADVQGVHKEYRDALPLQEVSPEMTGNTQWSLRLPGEGKYLCRRTDLGVVTPYPLCHTCMFEHLATIPVFISPGLSACQVKGSTCADGPTWAWSLRLPGEGKYLCRRTDLGVVTPYPLHVTYRSANWSDNWQQVGEWMPVGSLFSIQCEDVKGPVDILLPHVLHLTKDNEPDKERMRVVHVTGKKTNLLPVSEVTSTHIATRFQKGSLFGPVVEKVYGKLFARNGRCVVFAPISVTSEFQIHVYIASNAATALQCLESTEADDKYVKLDQEQCVLMQGHEYHLEVSVWNGGGDNLLTNPKLLTFYDVLEDDRIYKKFRVEVDTNKYKKMKKSNLRFQMQLTSADGKSVCEFITSKGQHLELSESESSESDSGLSSEPAFEGQDKAAVSTVHRRNPRDHLRTTLSSEHKKQKSRTSRAAGRGARKKVNGSVLLVSDEYSTSKGGISTINLSAAHMLTAAGAEVYATVLEASEQNERDAERDGVRLLKPHLHPDSSTKPSLEWLTVYHKHHFPHIPSDVCCIVGHVDVTSRAARNIREERFPHAKLAMFGHVAPEETEPLKSDEKALGVGKKEASIQDDIGKADVVFSVGPRIHRHYDWFLRKRRVAHHIFLPEPSKVFREANVTFEGDTVRKPERVVLSIGRVRNVEMLKGHDLAAGSIDKAAQRLDNQYTLRLRVRGIDENDFKDSKRILEEKLRSGRVKPTLLPYGTQEEIRRDMEACHLVLMPSRAEPFGLVGLEAIAAGVPVLISEHSGLAELIEELSDRLGQPTFRHCIVKMKGDTATDADAEKWAERIEDVLKNTKSEFAEARAFREKLLASKYWEESHQTFLQACGITDVPDDPNVSLSFVWRCGRAGNKAQTPSAWGVPKCNWGKVDDTGLDAWIEQEDRCDSK</sequence>
<evidence type="ECO:0000259" key="6">
    <source>
        <dbReference type="PROSITE" id="PS50017"/>
    </source>
</evidence>
<dbReference type="InterPro" id="IPR027417">
    <property type="entry name" value="P-loop_NTPase"/>
</dbReference>
<evidence type="ECO:0000256" key="2">
    <source>
        <dbReference type="ARBA" id="ARBA00022490"/>
    </source>
</evidence>
<evidence type="ECO:0000256" key="1">
    <source>
        <dbReference type="ARBA" id="ARBA00004514"/>
    </source>
</evidence>
<reference evidence="9" key="1">
    <citation type="journal article" date="2008" name="Nature">
        <title>The amphioxus genome and the evolution of the chordate karyotype.</title>
        <authorList>
            <consortium name="US DOE Joint Genome Institute (JGI-PGF)"/>
            <person name="Putnam N.H."/>
            <person name="Butts T."/>
            <person name="Ferrier D.E.K."/>
            <person name="Furlong R.F."/>
            <person name="Hellsten U."/>
            <person name="Kawashima T."/>
            <person name="Robinson-Rechavi M."/>
            <person name="Shoguchi E."/>
            <person name="Terry A."/>
            <person name="Yu J.-K."/>
            <person name="Benito-Gutierrez E.L."/>
            <person name="Dubchak I."/>
            <person name="Garcia-Fernandez J."/>
            <person name="Gibson-Brown J.J."/>
            <person name="Grigoriev I.V."/>
            <person name="Horton A.C."/>
            <person name="de Jong P.J."/>
            <person name="Jurka J."/>
            <person name="Kapitonov V.V."/>
            <person name="Kohara Y."/>
            <person name="Kuroki Y."/>
            <person name="Lindquist E."/>
            <person name="Lucas S."/>
            <person name="Osoegawa K."/>
            <person name="Pennacchio L.A."/>
            <person name="Salamov A.A."/>
            <person name="Satou Y."/>
            <person name="Sauka-Spengler T."/>
            <person name="Schmutz J."/>
            <person name="Shin-I T."/>
            <person name="Toyoda A."/>
            <person name="Bronner-Fraser M."/>
            <person name="Fujiyama A."/>
            <person name="Holland L.Z."/>
            <person name="Holland P.W.H."/>
            <person name="Satoh N."/>
            <person name="Rokhsar D.S."/>
        </authorList>
    </citation>
    <scope>NUCLEOTIDE SEQUENCE [LARGE SCALE GENOMIC DNA]</scope>
    <source>
        <strain evidence="9">S238N-H82</strain>
        <tissue evidence="9">Testes</tissue>
    </source>
</reference>
<dbReference type="PANTHER" id="PTHR10454">
    <property type="entry name" value="CASPASE"/>
    <property type="match status" value="1"/>
</dbReference>
<dbReference type="CDD" id="cd01670">
    <property type="entry name" value="Death"/>
    <property type="match status" value="1"/>
</dbReference>
<protein>
    <recommendedName>
        <fullName evidence="10">Death domain-containing protein</fullName>
    </recommendedName>
</protein>
<dbReference type="Pfam" id="PF00531">
    <property type="entry name" value="Death"/>
    <property type="match status" value="1"/>
</dbReference>
<dbReference type="Gene3D" id="1.10.533.10">
    <property type="entry name" value="Death Domain, Fas"/>
    <property type="match status" value="2"/>
</dbReference>
<dbReference type="GO" id="GO:0007165">
    <property type="term" value="P:signal transduction"/>
    <property type="evidence" value="ECO:0007669"/>
    <property type="project" value="InterPro"/>
</dbReference>
<feature type="domain" description="Roc" evidence="7">
    <location>
        <begin position="326"/>
        <end position="538"/>
    </location>
</feature>
<evidence type="ECO:0008006" key="10">
    <source>
        <dbReference type="Google" id="ProtNLM"/>
    </source>
</evidence>
<keyword evidence="2" id="KW-0963">Cytoplasm</keyword>
<feature type="compositionally biased region" description="Polar residues" evidence="5">
    <location>
        <begin position="309"/>
        <end position="321"/>
    </location>
</feature>
<dbReference type="InParanoid" id="C3Y066"/>
<evidence type="ECO:0000313" key="9">
    <source>
        <dbReference type="EMBL" id="EEN66432.1"/>
    </source>
</evidence>
<dbReference type="GO" id="GO:0000166">
    <property type="term" value="F:nucleotide binding"/>
    <property type="evidence" value="ECO:0007669"/>
    <property type="project" value="UniProtKB-KW"/>
</dbReference>
<evidence type="ECO:0000256" key="5">
    <source>
        <dbReference type="SAM" id="MobiDB-lite"/>
    </source>
</evidence>
<dbReference type="EMBL" id="GG666477">
    <property type="protein sequence ID" value="EEN66432.1"/>
    <property type="molecule type" value="Genomic_DNA"/>
</dbReference>
<keyword evidence="3" id="KW-0677">Repeat</keyword>
<dbReference type="InterPro" id="IPR011029">
    <property type="entry name" value="DEATH-like_dom_sf"/>
</dbReference>
<dbReference type="InterPro" id="IPR000488">
    <property type="entry name" value="Death_dom"/>
</dbReference>
<evidence type="ECO:0000256" key="4">
    <source>
        <dbReference type="ARBA" id="ARBA00022741"/>
    </source>
</evidence>
<dbReference type="GO" id="GO:0004197">
    <property type="term" value="F:cysteine-type endopeptidase activity"/>
    <property type="evidence" value="ECO:0007669"/>
    <property type="project" value="InterPro"/>
</dbReference>
<dbReference type="Pfam" id="PF20706">
    <property type="entry name" value="GT4-conflict"/>
    <property type="match status" value="1"/>
</dbReference>
<dbReference type="PROSITE" id="PS51830">
    <property type="entry name" value="FIIND"/>
    <property type="match status" value="1"/>
</dbReference>
<dbReference type="GO" id="GO:0005829">
    <property type="term" value="C:cytosol"/>
    <property type="evidence" value="ECO:0007669"/>
    <property type="project" value="UniProtKB-SubCell"/>
</dbReference>
<feature type="domain" description="FIIND" evidence="8">
    <location>
        <begin position="1064"/>
        <end position="1353"/>
    </location>
</feature>
<evidence type="ECO:0000259" key="7">
    <source>
        <dbReference type="PROSITE" id="PS51424"/>
    </source>
</evidence>
<dbReference type="SUPFAM" id="SSF47986">
    <property type="entry name" value="DEATH domain"/>
    <property type="match status" value="2"/>
</dbReference>
<dbReference type="eggNOG" id="KOG0619">
    <property type="taxonomic scope" value="Eukaryota"/>
</dbReference>
<gene>
    <name evidence="9" type="ORF">BRAFLDRAFT_72353</name>
</gene>
<organism>
    <name type="scientific">Branchiostoma floridae</name>
    <name type="common">Florida lancelet</name>
    <name type="synonym">Amphioxus</name>
    <dbReference type="NCBI Taxonomy" id="7739"/>
    <lineage>
        <taxon>Eukaryota</taxon>
        <taxon>Metazoa</taxon>
        <taxon>Chordata</taxon>
        <taxon>Cephalochordata</taxon>
        <taxon>Leptocardii</taxon>
        <taxon>Amphioxiformes</taxon>
        <taxon>Branchiostomatidae</taxon>
        <taxon>Branchiostoma</taxon>
    </lineage>
</organism>
<feature type="domain" description="Death" evidence="6">
    <location>
        <begin position="929"/>
        <end position="998"/>
    </location>
</feature>
<dbReference type="GO" id="GO:0006508">
    <property type="term" value="P:proteolysis"/>
    <property type="evidence" value="ECO:0007669"/>
    <property type="project" value="InterPro"/>
</dbReference>
<dbReference type="Pfam" id="PF08477">
    <property type="entry name" value="Roc"/>
    <property type="match status" value="1"/>
</dbReference>
<dbReference type="Gene3D" id="3.40.50.2000">
    <property type="entry name" value="Glycogen Phosphorylase B"/>
    <property type="match status" value="1"/>
</dbReference>
<dbReference type="Pfam" id="PF13553">
    <property type="entry name" value="FIIND"/>
    <property type="match status" value="1"/>
</dbReference>
<feature type="compositionally biased region" description="Low complexity" evidence="5">
    <location>
        <begin position="292"/>
        <end position="302"/>
    </location>
</feature>
<comment type="subcellular location">
    <subcellularLocation>
        <location evidence="1">Cytoplasm</location>
        <location evidence="1">Cytosol</location>
    </subcellularLocation>
</comment>
<keyword evidence="4" id="KW-0547">Nucleotide-binding</keyword>
<evidence type="ECO:0000256" key="3">
    <source>
        <dbReference type="ARBA" id="ARBA00022737"/>
    </source>
</evidence>
<accession>C3Y066</accession>
<dbReference type="InterPro" id="IPR025307">
    <property type="entry name" value="FIIND_dom"/>
</dbReference>
<feature type="region of interest" description="Disordered" evidence="5">
    <location>
        <begin position="292"/>
        <end position="325"/>
    </location>
</feature>
<evidence type="ECO:0000259" key="8">
    <source>
        <dbReference type="PROSITE" id="PS51830"/>
    </source>
</evidence>
<dbReference type="SUPFAM" id="SSF53756">
    <property type="entry name" value="UDP-Glycosyltransferase/glycogen phosphorylase"/>
    <property type="match status" value="1"/>
</dbReference>
<feature type="region of interest" description="Disordered" evidence="5">
    <location>
        <begin position="1349"/>
        <end position="1414"/>
    </location>
</feature>
<dbReference type="CDD" id="cd01671">
    <property type="entry name" value="CARD"/>
    <property type="match status" value="1"/>
</dbReference>
<dbReference type="SUPFAM" id="SSF52540">
    <property type="entry name" value="P-loop containing nucleoside triphosphate hydrolases"/>
    <property type="match status" value="1"/>
</dbReference>
<dbReference type="CDD" id="cd03801">
    <property type="entry name" value="GT4_PimA-like"/>
    <property type="match status" value="1"/>
</dbReference>
<dbReference type="PROSITE" id="PS50017">
    <property type="entry name" value="DEATH_DOMAIN"/>
    <property type="match status" value="1"/>
</dbReference>
<dbReference type="PROSITE" id="PS51424">
    <property type="entry name" value="ROC"/>
    <property type="match status" value="1"/>
</dbReference>
<name>C3Y066_BRAFL</name>